<dbReference type="Proteomes" id="UP000178558">
    <property type="component" value="Unassembled WGS sequence"/>
</dbReference>
<evidence type="ECO:0000313" key="2">
    <source>
        <dbReference type="EMBL" id="OGK50481.1"/>
    </source>
</evidence>
<feature type="compositionally biased region" description="Basic and acidic residues" evidence="1">
    <location>
        <begin position="34"/>
        <end position="49"/>
    </location>
</feature>
<name>A0A1F7J4D7_9BACT</name>
<feature type="region of interest" description="Disordered" evidence="1">
    <location>
        <begin position="1"/>
        <end position="49"/>
    </location>
</feature>
<sequence>MAESGGGGSGPFGGEIHSHDLQPRRANLARTRVRAKDASPPKNSPRREGTVIHVDSIRVHPNPGLQRLVEAFRDGRVPYLPAGALIQAHVGWYRLLQDVGLILPDDKEFKRRDKTKVAKRRILNEDGDEHELYQASLPADPIDVEEFDTHKLREFENLFRSRVYVGEIREREKREISRVGEYTKLVPDRLDLERGFIPILTNPGFFMRGRFPQPVPTSANPTLF</sequence>
<dbReference type="EMBL" id="MGAQ01000015">
    <property type="protein sequence ID" value="OGK50481.1"/>
    <property type="molecule type" value="Genomic_DNA"/>
</dbReference>
<feature type="compositionally biased region" description="Gly residues" evidence="1">
    <location>
        <begin position="1"/>
        <end position="13"/>
    </location>
</feature>
<proteinExistence type="predicted"/>
<gene>
    <name evidence="2" type="ORF">A3B50_01720</name>
</gene>
<dbReference type="AlphaFoldDB" id="A0A1F7J4D7"/>
<comment type="caution">
    <text evidence="2">The sequence shown here is derived from an EMBL/GenBank/DDBJ whole genome shotgun (WGS) entry which is preliminary data.</text>
</comment>
<organism evidence="2 3">
    <name type="scientific">Candidatus Roizmanbacteria bacterium RIFCSPLOWO2_01_FULL_40_42</name>
    <dbReference type="NCBI Taxonomy" id="1802066"/>
    <lineage>
        <taxon>Bacteria</taxon>
        <taxon>Candidatus Roizmaniibacteriota</taxon>
    </lineage>
</organism>
<evidence type="ECO:0000256" key="1">
    <source>
        <dbReference type="SAM" id="MobiDB-lite"/>
    </source>
</evidence>
<protein>
    <submittedName>
        <fullName evidence="2">Uncharacterized protein</fullName>
    </submittedName>
</protein>
<evidence type="ECO:0000313" key="3">
    <source>
        <dbReference type="Proteomes" id="UP000178558"/>
    </source>
</evidence>
<accession>A0A1F7J4D7</accession>
<reference evidence="2 3" key="1">
    <citation type="journal article" date="2016" name="Nat. Commun.">
        <title>Thousands of microbial genomes shed light on interconnected biogeochemical processes in an aquifer system.</title>
        <authorList>
            <person name="Anantharaman K."/>
            <person name="Brown C.T."/>
            <person name="Hug L.A."/>
            <person name="Sharon I."/>
            <person name="Castelle C.J."/>
            <person name="Probst A.J."/>
            <person name="Thomas B.C."/>
            <person name="Singh A."/>
            <person name="Wilkins M.J."/>
            <person name="Karaoz U."/>
            <person name="Brodie E.L."/>
            <person name="Williams K.H."/>
            <person name="Hubbard S.S."/>
            <person name="Banfield J.F."/>
        </authorList>
    </citation>
    <scope>NUCLEOTIDE SEQUENCE [LARGE SCALE GENOMIC DNA]</scope>
</reference>